<sequence length="290" mass="31317">MDVSEQQVTESLARHAADAPSDHGLLTRFHSRRRRRSTGRAVGAAVLAAAAVATTFTAANTLRTEPQLAQVGPAKAGWRWESYKTATIQVPADWTNYIAGPAPCTFMRDNKPVVGRLYDWQDRQRYTCTTAFLPPSRRQPYVWFDDVQAPGVKRYDDGWSEETLLVGGTKISVLAPTDELRLQIVESARPITGADAYGCTPKDTLRTDLPSNDPADGANVCEYYKGQLVAASHIPPRRAAQLSRSLAAESYLQPASPAPGCSGQGASTYVVTLFPGRPAGPVASTTTHAS</sequence>
<evidence type="ECO:0000313" key="5">
    <source>
        <dbReference type="Proteomes" id="UP000534306"/>
    </source>
</evidence>
<keyword evidence="2" id="KW-1133">Transmembrane helix</keyword>
<comment type="caution">
    <text evidence="4">The sequence shown here is derived from an EMBL/GenBank/DDBJ whole genome shotgun (WGS) entry which is preliminary data.</text>
</comment>
<evidence type="ECO:0000256" key="2">
    <source>
        <dbReference type="SAM" id="Phobius"/>
    </source>
</evidence>
<dbReference type="Proteomes" id="UP000534306">
    <property type="component" value="Unassembled WGS sequence"/>
</dbReference>
<evidence type="ECO:0000256" key="1">
    <source>
        <dbReference type="SAM" id="MobiDB-lite"/>
    </source>
</evidence>
<gene>
    <name evidence="3" type="ORF">HNR71_002145</name>
    <name evidence="4" type="ORF">HPO96_21550</name>
</gene>
<accession>A0A7Y4L1X2</accession>
<dbReference type="RefSeq" id="WP_171675322.1">
    <property type="nucleotide sequence ID" value="NZ_BAAAGT010000004.1"/>
</dbReference>
<dbReference type="AlphaFoldDB" id="A0A7Y4L1X2"/>
<organism evidence="4 5">
    <name type="scientific">Kribbella sandramycini</name>
    <dbReference type="NCBI Taxonomy" id="60450"/>
    <lineage>
        <taxon>Bacteria</taxon>
        <taxon>Bacillati</taxon>
        <taxon>Actinomycetota</taxon>
        <taxon>Actinomycetes</taxon>
        <taxon>Propionibacteriales</taxon>
        <taxon>Kribbellaceae</taxon>
        <taxon>Kribbella</taxon>
    </lineage>
</organism>
<protein>
    <submittedName>
        <fullName evidence="4">Uncharacterized protein</fullName>
    </submittedName>
</protein>
<evidence type="ECO:0000313" key="6">
    <source>
        <dbReference type="Proteomes" id="UP000553957"/>
    </source>
</evidence>
<proteinExistence type="predicted"/>
<keyword evidence="2" id="KW-0812">Transmembrane</keyword>
<feature type="transmembrane region" description="Helical" evidence="2">
    <location>
        <begin position="41"/>
        <end position="59"/>
    </location>
</feature>
<dbReference type="Proteomes" id="UP000553957">
    <property type="component" value="Unassembled WGS sequence"/>
</dbReference>
<reference evidence="3 6" key="2">
    <citation type="submission" date="2020-08" db="EMBL/GenBank/DDBJ databases">
        <title>Sequencing the genomes of 1000 actinobacteria strains.</title>
        <authorList>
            <person name="Klenk H.-P."/>
        </authorList>
    </citation>
    <scope>NUCLEOTIDE SEQUENCE [LARGE SCALE GENOMIC DNA]</scope>
    <source>
        <strain evidence="3 6">DSM 15626</strain>
    </source>
</reference>
<keyword evidence="2" id="KW-0472">Membrane</keyword>
<feature type="region of interest" description="Disordered" evidence="1">
    <location>
        <begin position="13"/>
        <end position="36"/>
    </location>
</feature>
<name>A0A7Y4L1X2_9ACTN</name>
<reference evidence="4 5" key="1">
    <citation type="submission" date="2020-05" db="EMBL/GenBank/DDBJ databases">
        <title>Genome sequence of Kribbella sandramycini ATCC 39419.</title>
        <authorList>
            <person name="Maclea K.S."/>
            <person name="Fair J.L."/>
        </authorList>
    </citation>
    <scope>NUCLEOTIDE SEQUENCE [LARGE SCALE GENOMIC DNA]</scope>
    <source>
        <strain evidence="4 5">ATCC 39419</strain>
    </source>
</reference>
<keyword evidence="5" id="KW-1185">Reference proteome</keyword>
<evidence type="ECO:0000313" key="4">
    <source>
        <dbReference type="EMBL" id="NOL42835.1"/>
    </source>
</evidence>
<dbReference type="EMBL" id="JACHKF010000001">
    <property type="protein sequence ID" value="MBB6566508.1"/>
    <property type="molecule type" value="Genomic_DNA"/>
</dbReference>
<dbReference type="EMBL" id="JABJRC010000005">
    <property type="protein sequence ID" value="NOL42835.1"/>
    <property type="molecule type" value="Genomic_DNA"/>
</dbReference>
<evidence type="ECO:0000313" key="3">
    <source>
        <dbReference type="EMBL" id="MBB6566508.1"/>
    </source>
</evidence>